<feature type="transmembrane region" description="Helical" evidence="7">
    <location>
        <begin position="331"/>
        <end position="354"/>
    </location>
</feature>
<proteinExistence type="predicted"/>
<feature type="region of interest" description="Disordered" evidence="6">
    <location>
        <begin position="212"/>
        <end position="231"/>
    </location>
</feature>
<dbReference type="RefSeq" id="WP_007385517.1">
    <property type="nucleotide sequence ID" value="NZ_CM000951.1"/>
</dbReference>
<protein>
    <recommendedName>
        <fullName evidence="8">Major facilitator superfamily (MFS) profile domain-containing protein</fullName>
    </recommendedName>
</protein>
<feature type="transmembrane region" description="Helical" evidence="7">
    <location>
        <begin position="155"/>
        <end position="177"/>
    </location>
</feature>
<evidence type="ECO:0000256" key="5">
    <source>
        <dbReference type="ARBA" id="ARBA00023136"/>
    </source>
</evidence>
<sequence length="457" mass="46757">MSGGAGARDRTDGTRAPDRIDASAAVRLAVLASATFVYVTFEVFPVGLLQDIARDLDVPAGRVGLLISGYAVVAAVVTVPTVALASRVSRGTALVVSLLVLVVAEVLAGFATSFAMMVVSRVAAALTHGVLWSLIAPAAATLVPRHRVGTATAAVFGGSTLAAIAGSPGTTLIGELIGWRATALVLAAATVAVTVGLVWALGLYGPTRPAAAGTPGTDAATGDPDGTAGAGRRGAHWPRVLTLCAVAVVLISAHFLSYTYFAVLVTEVTGSSAATVGLLAVFGCAGAVGTWLVGRYNDTAPRRTASVTITVFAVGVGLLAVASVLDGGALARGTAAAVAVALWGGAFAAAGPVFHTGVMRLADQEADRVSSVYVTGFQIGIAAARPWVPRCSAGRRCGCRSPRRCWWRSCCWSSWCGARCRRPKCPPSRTTRTPRTTSTPRCAFRSRCANLKPEMLI</sequence>
<dbReference type="SUPFAM" id="SSF103473">
    <property type="entry name" value="MFS general substrate transporter"/>
    <property type="match status" value="1"/>
</dbReference>
<feature type="domain" description="Major facilitator superfamily (MFS) profile" evidence="8">
    <location>
        <begin position="26"/>
        <end position="457"/>
    </location>
</feature>
<dbReference type="PANTHER" id="PTHR43124:SF3">
    <property type="entry name" value="CHLORAMPHENICOL EFFLUX PUMP RV0191"/>
    <property type="match status" value="1"/>
</dbReference>
<keyword evidence="4 7" id="KW-1133">Transmembrane helix</keyword>
<keyword evidence="5 7" id="KW-0472">Membrane</keyword>
<dbReference type="InterPro" id="IPR050189">
    <property type="entry name" value="MFS_Efflux_Transporters"/>
</dbReference>
<evidence type="ECO:0000313" key="9">
    <source>
        <dbReference type="EMBL" id="EDY61381.2"/>
    </source>
</evidence>
<dbReference type="AlphaFoldDB" id="B5I8H6"/>
<evidence type="ECO:0000256" key="7">
    <source>
        <dbReference type="SAM" id="Phobius"/>
    </source>
</evidence>
<dbReference type="eggNOG" id="COG2814">
    <property type="taxonomic scope" value="Bacteria"/>
</dbReference>
<evidence type="ECO:0000256" key="1">
    <source>
        <dbReference type="ARBA" id="ARBA00004651"/>
    </source>
</evidence>
<feature type="compositionally biased region" description="Low complexity" evidence="6">
    <location>
        <begin position="212"/>
        <end position="227"/>
    </location>
</feature>
<organism evidence="9 10">
    <name type="scientific">Streptomyces sviceus (strain ATCC 29083 / DSM 924 / JCM 4929 / NBRC 13980 / NCIMB 11184 / NRRL 5439 / UC 5370)</name>
    <dbReference type="NCBI Taxonomy" id="463191"/>
    <lineage>
        <taxon>Bacteria</taxon>
        <taxon>Bacillati</taxon>
        <taxon>Actinomycetota</taxon>
        <taxon>Actinomycetes</taxon>
        <taxon>Kitasatosporales</taxon>
        <taxon>Streptomycetaceae</taxon>
        <taxon>Streptomyces</taxon>
    </lineage>
</organism>
<keyword evidence="3 7" id="KW-0812">Transmembrane</keyword>
<dbReference type="OrthoDB" id="4427197at2"/>
<gene>
    <name evidence="9" type="ORF">SSEG_07961</name>
</gene>
<dbReference type="InterPro" id="IPR020846">
    <property type="entry name" value="MFS_dom"/>
</dbReference>
<keyword evidence="2" id="KW-1003">Cell membrane</keyword>
<feature type="transmembrane region" description="Helical" evidence="7">
    <location>
        <begin position="122"/>
        <end position="143"/>
    </location>
</feature>
<feature type="transmembrane region" description="Helical" evidence="7">
    <location>
        <begin position="92"/>
        <end position="116"/>
    </location>
</feature>
<feature type="transmembrane region" description="Helical" evidence="7">
    <location>
        <begin position="64"/>
        <end position="85"/>
    </location>
</feature>
<comment type="subcellular location">
    <subcellularLocation>
        <location evidence="1">Cell membrane</location>
        <topology evidence="1">Multi-pass membrane protein</topology>
    </subcellularLocation>
</comment>
<evidence type="ECO:0000313" key="10">
    <source>
        <dbReference type="Proteomes" id="UP000002785"/>
    </source>
</evidence>
<dbReference type="GO" id="GO:0022857">
    <property type="term" value="F:transmembrane transporter activity"/>
    <property type="evidence" value="ECO:0007669"/>
    <property type="project" value="InterPro"/>
</dbReference>
<dbReference type="Pfam" id="PF07690">
    <property type="entry name" value="MFS_1"/>
    <property type="match status" value="1"/>
</dbReference>
<dbReference type="GO" id="GO:0005886">
    <property type="term" value="C:plasma membrane"/>
    <property type="evidence" value="ECO:0007669"/>
    <property type="project" value="UniProtKB-SubCell"/>
</dbReference>
<dbReference type="EMBL" id="CM000951">
    <property type="protein sequence ID" value="EDY61381.2"/>
    <property type="molecule type" value="Genomic_DNA"/>
</dbReference>
<feature type="transmembrane region" description="Helical" evidence="7">
    <location>
        <begin position="273"/>
        <end position="293"/>
    </location>
</feature>
<feature type="transmembrane region" description="Helical" evidence="7">
    <location>
        <begin position="240"/>
        <end position="261"/>
    </location>
</feature>
<accession>B5I8H6</accession>
<evidence type="ECO:0000256" key="4">
    <source>
        <dbReference type="ARBA" id="ARBA00022989"/>
    </source>
</evidence>
<feature type="transmembrane region" description="Helical" evidence="7">
    <location>
        <begin position="183"/>
        <end position="204"/>
    </location>
</feature>
<dbReference type="InterPro" id="IPR011701">
    <property type="entry name" value="MFS"/>
</dbReference>
<feature type="transmembrane region" description="Helical" evidence="7">
    <location>
        <begin position="305"/>
        <end position="325"/>
    </location>
</feature>
<dbReference type="Gene3D" id="1.20.1250.20">
    <property type="entry name" value="MFS general substrate transporter like domains"/>
    <property type="match status" value="1"/>
</dbReference>
<feature type="transmembrane region" description="Helical" evidence="7">
    <location>
        <begin position="24"/>
        <end position="44"/>
    </location>
</feature>
<keyword evidence="10" id="KW-1185">Reference proteome</keyword>
<reference evidence="9" key="1">
    <citation type="submission" date="2009-10" db="EMBL/GenBank/DDBJ databases">
        <title>The genome sequence of Streptomyces sviceus strain ATCC 29083.</title>
        <authorList>
            <consortium name="The Broad Institute Genome Sequencing Platform"/>
            <consortium name="Broad Institute Microbial Sequencing Center"/>
            <person name="Fischbach M."/>
            <person name="Godfrey P."/>
            <person name="Ward D."/>
            <person name="Young S."/>
            <person name="Zeng Q."/>
            <person name="Koehrsen M."/>
            <person name="Alvarado L."/>
            <person name="Berlin A.M."/>
            <person name="Bochicchio J."/>
            <person name="Borenstein D."/>
            <person name="Chapman S.B."/>
            <person name="Chen Z."/>
            <person name="Engels R."/>
            <person name="Freedman E."/>
            <person name="Gellesch M."/>
            <person name="Goldberg J."/>
            <person name="Griggs A."/>
            <person name="Gujja S."/>
            <person name="Heilman E.R."/>
            <person name="Heiman D.I."/>
            <person name="Hepburn T.A."/>
            <person name="Howarth C."/>
            <person name="Jen D."/>
            <person name="Larson L."/>
            <person name="Lewis B."/>
            <person name="Mehta T."/>
            <person name="Park D."/>
            <person name="Pearson M."/>
            <person name="Richards J."/>
            <person name="Roberts A."/>
            <person name="Saif S."/>
            <person name="Shea T.D."/>
            <person name="Shenoy N."/>
            <person name="Sisk P."/>
            <person name="Stolte C."/>
            <person name="Sykes S.N."/>
            <person name="Thomson T."/>
            <person name="Walk T."/>
            <person name="White J."/>
            <person name="Yandava C."/>
            <person name="Straight P."/>
            <person name="Clardy J."/>
            <person name="Hung D."/>
            <person name="Kolter R."/>
            <person name="Mekalanos J."/>
            <person name="Walker S."/>
            <person name="Walsh C.T."/>
            <person name="Wieland-Brown L.C."/>
            <person name="Haas B."/>
            <person name="Nusbaum C."/>
            <person name="Birren B."/>
        </authorList>
    </citation>
    <scope>NUCLEOTIDE SEQUENCE [LARGE SCALE GENOMIC DNA]</scope>
    <source>
        <strain evidence="9">ATCC 29083</strain>
    </source>
</reference>
<dbReference type="PROSITE" id="PS50850">
    <property type="entry name" value="MFS"/>
    <property type="match status" value="1"/>
</dbReference>
<name>B5I8H6_STRX2</name>
<dbReference type="InterPro" id="IPR036259">
    <property type="entry name" value="MFS_trans_sf"/>
</dbReference>
<dbReference type="CDD" id="cd17324">
    <property type="entry name" value="MFS_NepI_like"/>
    <property type="match status" value="1"/>
</dbReference>
<evidence type="ECO:0000256" key="3">
    <source>
        <dbReference type="ARBA" id="ARBA00022692"/>
    </source>
</evidence>
<dbReference type="Proteomes" id="UP000002785">
    <property type="component" value="Chromosome"/>
</dbReference>
<dbReference type="HOGENOM" id="CLU_001265_61_1_11"/>
<evidence type="ECO:0000259" key="8">
    <source>
        <dbReference type="PROSITE" id="PS50850"/>
    </source>
</evidence>
<dbReference type="PANTHER" id="PTHR43124">
    <property type="entry name" value="PURINE EFFLUX PUMP PBUE"/>
    <property type="match status" value="1"/>
</dbReference>
<evidence type="ECO:0000256" key="2">
    <source>
        <dbReference type="ARBA" id="ARBA00022475"/>
    </source>
</evidence>
<evidence type="ECO:0000256" key="6">
    <source>
        <dbReference type="SAM" id="MobiDB-lite"/>
    </source>
</evidence>